<comment type="caution">
    <text evidence="1">The sequence shown here is derived from an EMBL/GenBank/DDBJ whole genome shotgun (WGS) entry which is preliminary data.</text>
</comment>
<sequence>MTPIDLQRLGDQLIAERPLSEIKLRAVLHQKPGQSDRLIFVARTEFTHRGGAGSVTREAIEADGADEARTLLYDLCGRMEIGQGYPCPPDQNPPLLIAKVLGGWALPVTKITQMD</sequence>
<gene>
    <name evidence="1" type="ORF">GO986_18600</name>
</gene>
<keyword evidence="2" id="KW-1185">Reference proteome</keyword>
<organism evidence="1 2">
    <name type="scientific">Deinococcus arboris</name>
    <dbReference type="NCBI Taxonomy" id="2682977"/>
    <lineage>
        <taxon>Bacteria</taxon>
        <taxon>Thermotogati</taxon>
        <taxon>Deinococcota</taxon>
        <taxon>Deinococci</taxon>
        <taxon>Deinococcales</taxon>
        <taxon>Deinococcaceae</taxon>
        <taxon>Deinococcus</taxon>
    </lineage>
</organism>
<dbReference type="RefSeq" id="WP_157460849.1">
    <property type="nucleotide sequence ID" value="NZ_WQLB01000034.1"/>
</dbReference>
<accession>A0A7C9HTQ1</accession>
<evidence type="ECO:0000313" key="1">
    <source>
        <dbReference type="EMBL" id="MVN88752.1"/>
    </source>
</evidence>
<proteinExistence type="predicted"/>
<evidence type="ECO:0000313" key="2">
    <source>
        <dbReference type="Proteomes" id="UP000483286"/>
    </source>
</evidence>
<dbReference type="Proteomes" id="UP000483286">
    <property type="component" value="Unassembled WGS sequence"/>
</dbReference>
<name>A0A7C9HTQ1_9DEIO</name>
<dbReference type="AlphaFoldDB" id="A0A7C9HTQ1"/>
<reference evidence="1 2" key="1">
    <citation type="submission" date="2019-12" db="EMBL/GenBank/DDBJ databases">
        <title>Deinococcus sp. HMF7620 Genome sequencing and assembly.</title>
        <authorList>
            <person name="Kang H."/>
            <person name="Kim H."/>
            <person name="Joh K."/>
        </authorList>
    </citation>
    <scope>NUCLEOTIDE SEQUENCE [LARGE SCALE GENOMIC DNA]</scope>
    <source>
        <strain evidence="1 2">HMF7620</strain>
    </source>
</reference>
<dbReference type="EMBL" id="WQLB01000034">
    <property type="protein sequence ID" value="MVN88752.1"/>
    <property type="molecule type" value="Genomic_DNA"/>
</dbReference>
<protein>
    <submittedName>
        <fullName evidence="1">Uncharacterized protein</fullName>
    </submittedName>
</protein>